<feature type="region of interest" description="Disordered" evidence="1">
    <location>
        <begin position="99"/>
        <end position="142"/>
    </location>
</feature>
<evidence type="ECO:0000313" key="4">
    <source>
        <dbReference type="Proteomes" id="UP001219525"/>
    </source>
</evidence>
<name>A0AAD6V356_9AGAR</name>
<proteinExistence type="predicted"/>
<dbReference type="Proteomes" id="UP001219525">
    <property type="component" value="Unassembled WGS sequence"/>
</dbReference>
<dbReference type="InterPro" id="IPR045341">
    <property type="entry name" value="DUF6532"/>
</dbReference>
<reference evidence="3" key="1">
    <citation type="submission" date="2023-03" db="EMBL/GenBank/DDBJ databases">
        <title>Massive genome expansion in bonnet fungi (Mycena s.s.) driven by repeated elements and novel gene families across ecological guilds.</title>
        <authorList>
            <consortium name="Lawrence Berkeley National Laboratory"/>
            <person name="Harder C.B."/>
            <person name="Miyauchi S."/>
            <person name="Viragh M."/>
            <person name="Kuo A."/>
            <person name="Thoen E."/>
            <person name="Andreopoulos B."/>
            <person name="Lu D."/>
            <person name="Skrede I."/>
            <person name="Drula E."/>
            <person name="Henrissat B."/>
            <person name="Morin E."/>
            <person name="Kohler A."/>
            <person name="Barry K."/>
            <person name="LaButti K."/>
            <person name="Morin E."/>
            <person name="Salamov A."/>
            <person name="Lipzen A."/>
            <person name="Mereny Z."/>
            <person name="Hegedus B."/>
            <person name="Baldrian P."/>
            <person name="Stursova M."/>
            <person name="Weitz H."/>
            <person name="Taylor A."/>
            <person name="Grigoriev I.V."/>
            <person name="Nagy L.G."/>
            <person name="Martin F."/>
            <person name="Kauserud H."/>
        </authorList>
    </citation>
    <scope>NUCLEOTIDE SEQUENCE</scope>
    <source>
        <strain evidence="3">9144</strain>
    </source>
</reference>
<protein>
    <recommendedName>
        <fullName evidence="2">DUF6532 domain-containing protein</fullName>
    </recommendedName>
</protein>
<feature type="region of interest" description="Disordered" evidence="1">
    <location>
        <begin position="46"/>
        <end position="81"/>
    </location>
</feature>
<organism evidence="3 4">
    <name type="scientific">Mycena pura</name>
    <dbReference type="NCBI Taxonomy" id="153505"/>
    <lineage>
        <taxon>Eukaryota</taxon>
        <taxon>Fungi</taxon>
        <taxon>Dikarya</taxon>
        <taxon>Basidiomycota</taxon>
        <taxon>Agaricomycotina</taxon>
        <taxon>Agaricomycetes</taxon>
        <taxon>Agaricomycetidae</taxon>
        <taxon>Agaricales</taxon>
        <taxon>Marasmiineae</taxon>
        <taxon>Mycenaceae</taxon>
        <taxon>Mycena</taxon>
    </lineage>
</organism>
<accession>A0AAD6V356</accession>
<sequence>MAGKAKAPAKRPGKPKAKPSELEVLLAKSKQTEKLLKLANAQLLAKRNSDMLDDEENAAARPKKKAKGPRASSGAPSVFGADDAAAMDGLIGSARVSVGAAESGNDSDQASDAGSNPRGVSVVDDDDGEEEDEDDELPGSSISTRLIYTVQMVVDELPPQQKSARRTGAKGRVTQSTFSPTSVRLANVGRHAVRVQIATDEAFPTDHAEFTWQALSNAVAVSQAPALVERLAMANNSDARRSQLSAYSWGGASQLRGEVKTLCKAAVELLGIPGDYTPAEIVGHVAWLTGRTSIFKFGNINLATRTYDLQQPYGAPFYKNVITKQWFDTVKSEGVRSVSCQHFVDAPGPTITLVTGVMENALSEWASGVRITVKYSEEGFAARYQHHRAALLNLQTKSPNWFAQFQHGLYAKIILTSNFPHLKTMVADAEEDEFAGVDFAALEATASAKTADIV</sequence>
<gene>
    <name evidence="3" type="ORF">GGX14DRAFT_655939</name>
</gene>
<dbReference type="Pfam" id="PF20149">
    <property type="entry name" value="DUF6532"/>
    <property type="match status" value="1"/>
</dbReference>
<feature type="compositionally biased region" description="Acidic residues" evidence="1">
    <location>
        <begin position="123"/>
        <end position="137"/>
    </location>
</feature>
<feature type="region of interest" description="Disordered" evidence="1">
    <location>
        <begin position="1"/>
        <end position="21"/>
    </location>
</feature>
<evidence type="ECO:0000256" key="1">
    <source>
        <dbReference type="SAM" id="MobiDB-lite"/>
    </source>
</evidence>
<feature type="compositionally biased region" description="Basic residues" evidence="1">
    <location>
        <begin position="7"/>
        <end position="17"/>
    </location>
</feature>
<dbReference type="EMBL" id="JARJCW010000058">
    <property type="protein sequence ID" value="KAJ7201713.1"/>
    <property type="molecule type" value="Genomic_DNA"/>
</dbReference>
<feature type="domain" description="DUF6532" evidence="2">
    <location>
        <begin position="191"/>
        <end position="391"/>
    </location>
</feature>
<evidence type="ECO:0000313" key="3">
    <source>
        <dbReference type="EMBL" id="KAJ7201713.1"/>
    </source>
</evidence>
<evidence type="ECO:0000259" key="2">
    <source>
        <dbReference type="Pfam" id="PF20149"/>
    </source>
</evidence>
<keyword evidence="4" id="KW-1185">Reference proteome</keyword>
<feature type="compositionally biased region" description="Polar residues" evidence="1">
    <location>
        <begin position="104"/>
        <end position="114"/>
    </location>
</feature>
<comment type="caution">
    <text evidence="3">The sequence shown here is derived from an EMBL/GenBank/DDBJ whole genome shotgun (WGS) entry which is preliminary data.</text>
</comment>
<dbReference type="AlphaFoldDB" id="A0AAD6V356"/>